<reference evidence="3 4" key="1">
    <citation type="submission" date="2022-02" db="EMBL/GenBank/DDBJ databases">
        <authorList>
            <person name="Zhuang L."/>
        </authorList>
    </citation>
    <scope>NUCLEOTIDE SEQUENCE [LARGE SCALE GENOMIC DNA]</scope>
    <source>
        <strain evidence="3 4">C32</strain>
    </source>
</reference>
<organism evidence="3 4">
    <name type="scientific">Shewanella electrica</name>
    <dbReference type="NCBI Taxonomy" id="515560"/>
    <lineage>
        <taxon>Bacteria</taxon>
        <taxon>Pseudomonadati</taxon>
        <taxon>Pseudomonadota</taxon>
        <taxon>Gammaproteobacteria</taxon>
        <taxon>Alteromonadales</taxon>
        <taxon>Shewanellaceae</taxon>
        <taxon>Shewanella</taxon>
    </lineage>
</organism>
<comment type="caution">
    <text evidence="3">The sequence shown here is derived from an EMBL/GenBank/DDBJ whole genome shotgun (WGS) entry which is preliminary data.</text>
</comment>
<feature type="signal peptide" evidence="2">
    <location>
        <begin position="1"/>
        <end position="30"/>
    </location>
</feature>
<evidence type="ECO:0008006" key="5">
    <source>
        <dbReference type="Google" id="ProtNLM"/>
    </source>
</evidence>
<dbReference type="Gene3D" id="3.10.450.160">
    <property type="entry name" value="inner membrane protein cigr"/>
    <property type="match status" value="1"/>
</dbReference>
<dbReference type="EMBL" id="JAKOGG010000017">
    <property type="protein sequence ID" value="MCS4558219.1"/>
    <property type="molecule type" value="Genomic_DNA"/>
</dbReference>
<feature type="chain" id="PRO_5046624902" description="RcnB family protein" evidence="2">
    <location>
        <begin position="31"/>
        <end position="120"/>
    </location>
</feature>
<gene>
    <name evidence="3" type="ORF">L9G74_17405</name>
</gene>
<sequence length="120" mass="13315">MKKRASKLTALATAVTLGLAGAALSTSVVAKQDDHHEHKQGKHKQEKPLPPGLQKKLANGEPLPPGWAKNYSRGDILDRRIFDRGRITVPIDRDGIITVNVDNQLIRLVRDTREIIDILK</sequence>
<keyword evidence="2" id="KW-0732">Signal</keyword>
<evidence type="ECO:0000256" key="2">
    <source>
        <dbReference type="SAM" id="SignalP"/>
    </source>
</evidence>
<feature type="region of interest" description="Disordered" evidence="1">
    <location>
        <begin position="28"/>
        <end position="69"/>
    </location>
</feature>
<evidence type="ECO:0000313" key="3">
    <source>
        <dbReference type="EMBL" id="MCS4558219.1"/>
    </source>
</evidence>
<protein>
    <recommendedName>
        <fullName evidence="5">RcnB family protein</fullName>
    </recommendedName>
</protein>
<dbReference type="RefSeq" id="WP_238898038.1">
    <property type="nucleotide sequence ID" value="NZ_JAKOGG010000017.1"/>
</dbReference>
<evidence type="ECO:0000313" key="4">
    <source>
        <dbReference type="Proteomes" id="UP001201549"/>
    </source>
</evidence>
<dbReference type="Proteomes" id="UP001201549">
    <property type="component" value="Unassembled WGS sequence"/>
</dbReference>
<name>A0ABT2FPF8_9GAMM</name>
<keyword evidence="4" id="KW-1185">Reference proteome</keyword>
<evidence type="ECO:0000256" key="1">
    <source>
        <dbReference type="SAM" id="MobiDB-lite"/>
    </source>
</evidence>
<accession>A0ABT2FPF8</accession>
<proteinExistence type="predicted"/>
<reference evidence="4" key="2">
    <citation type="submission" date="2023-07" db="EMBL/GenBank/DDBJ databases">
        <title>Shewanella mangrovi sp. nov., an acetaldehyde- degrading bacterium isolated from mangrove sediment.</title>
        <authorList>
            <person name="Liu Y."/>
        </authorList>
    </citation>
    <scope>NUCLEOTIDE SEQUENCE [LARGE SCALE GENOMIC DNA]</scope>
    <source>
        <strain evidence="4">C32</strain>
    </source>
</reference>